<keyword evidence="2" id="KW-1185">Reference proteome</keyword>
<reference evidence="1 2" key="1">
    <citation type="submission" date="2024-09" db="EMBL/GenBank/DDBJ databases">
        <authorList>
            <person name="Sun Q."/>
            <person name="Mori K."/>
        </authorList>
    </citation>
    <scope>NUCLEOTIDE SEQUENCE [LARGE SCALE GENOMIC DNA]</scope>
    <source>
        <strain evidence="1 2">CCM 7224</strain>
    </source>
</reference>
<accession>A0ABV6GTK1</accession>
<dbReference type="RefSeq" id="WP_066230303.1">
    <property type="nucleotide sequence ID" value="NZ_JBHLVN010000039.1"/>
</dbReference>
<comment type="caution">
    <text evidence="1">The sequence shown here is derived from an EMBL/GenBank/DDBJ whole genome shotgun (WGS) entry which is preliminary data.</text>
</comment>
<name>A0ABV6GTK1_9BACL</name>
<protein>
    <submittedName>
        <fullName evidence="1">Uncharacterized protein</fullName>
    </submittedName>
</protein>
<organism evidence="1 2">
    <name type="scientific">Geobacillus jurassicus</name>
    <dbReference type="NCBI Taxonomy" id="235932"/>
    <lineage>
        <taxon>Bacteria</taxon>
        <taxon>Bacillati</taxon>
        <taxon>Bacillota</taxon>
        <taxon>Bacilli</taxon>
        <taxon>Bacillales</taxon>
        <taxon>Anoxybacillaceae</taxon>
        <taxon>Geobacillus</taxon>
    </lineage>
</organism>
<evidence type="ECO:0000313" key="2">
    <source>
        <dbReference type="Proteomes" id="UP001589785"/>
    </source>
</evidence>
<sequence length="84" mass="9705">MLSCGGFCQSLLNKSLEQEALFELRFWMQILGDHCRFILEELDLLPLLMADHMEREECYCLQKLAETTGEVKPPACDPTKPRTE</sequence>
<dbReference type="Proteomes" id="UP001589785">
    <property type="component" value="Unassembled WGS sequence"/>
</dbReference>
<evidence type="ECO:0000313" key="1">
    <source>
        <dbReference type="EMBL" id="MFC0297543.1"/>
    </source>
</evidence>
<proteinExistence type="predicted"/>
<dbReference type="EMBL" id="JBHLVN010000039">
    <property type="protein sequence ID" value="MFC0297543.1"/>
    <property type="molecule type" value="Genomic_DNA"/>
</dbReference>
<dbReference type="SUPFAM" id="SSF158430">
    <property type="entry name" value="Bacillus cereus metalloprotein-like"/>
    <property type="match status" value="1"/>
</dbReference>
<gene>
    <name evidence="1" type="ORF">ACFFHQ_08890</name>
</gene>
<dbReference type="Gene3D" id="1.20.1260.120">
    <property type="entry name" value="Protein of unknown function DUF2935"/>
    <property type="match status" value="1"/>
</dbReference>